<sequence length="142" mass="15785">MNRQSHAPSREAIVANAMHPVVRELRLVDIADYIAFIRLEHFASLSDIVDSSAELYFMPGTLRLGHGGEADVGWQGNPRVVLDLELCPEGARVYFQLTMTALDASIEINYVAFDKPHDDPQADTDFLASALDRARFQPLTLS</sequence>
<comment type="caution">
    <text evidence="1">The sequence shown here is derived from an EMBL/GenBank/DDBJ whole genome shotgun (WGS) entry which is preliminary data.</text>
</comment>
<accession>A0A8J6PSQ2</accession>
<evidence type="ECO:0000313" key="2">
    <source>
        <dbReference type="Proteomes" id="UP000643405"/>
    </source>
</evidence>
<dbReference type="EMBL" id="JACVVX010000002">
    <property type="protein sequence ID" value="MBD0414449.1"/>
    <property type="molecule type" value="Genomic_DNA"/>
</dbReference>
<dbReference type="AlphaFoldDB" id="A0A8J6PSQ2"/>
<proteinExistence type="predicted"/>
<protein>
    <submittedName>
        <fullName evidence="1">Uncharacterized protein</fullName>
    </submittedName>
</protein>
<name>A0A8J6PSQ2_9HYPH</name>
<reference evidence="1" key="1">
    <citation type="submission" date="2020-09" db="EMBL/GenBank/DDBJ databases">
        <title>Genome seq and assembly of Tianweitania sp.</title>
        <authorList>
            <person name="Chhetri G."/>
        </authorList>
    </citation>
    <scope>NUCLEOTIDE SEQUENCE</scope>
    <source>
        <strain evidence="1">Rool2</strain>
    </source>
</reference>
<dbReference type="RefSeq" id="WP_188163898.1">
    <property type="nucleotide sequence ID" value="NZ_JACVVX010000002.1"/>
</dbReference>
<keyword evidence="2" id="KW-1185">Reference proteome</keyword>
<organism evidence="1 2">
    <name type="scientific">Oryzicola mucosus</name>
    <dbReference type="NCBI Taxonomy" id="2767425"/>
    <lineage>
        <taxon>Bacteria</taxon>
        <taxon>Pseudomonadati</taxon>
        <taxon>Pseudomonadota</taxon>
        <taxon>Alphaproteobacteria</taxon>
        <taxon>Hyphomicrobiales</taxon>
        <taxon>Phyllobacteriaceae</taxon>
        <taxon>Oryzicola</taxon>
    </lineage>
</organism>
<gene>
    <name evidence="1" type="ORF">ICI42_07275</name>
</gene>
<evidence type="ECO:0000313" key="1">
    <source>
        <dbReference type="EMBL" id="MBD0414449.1"/>
    </source>
</evidence>
<dbReference type="Proteomes" id="UP000643405">
    <property type="component" value="Unassembled WGS sequence"/>
</dbReference>